<dbReference type="GO" id="GO:0016020">
    <property type="term" value="C:membrane"/>
    <property type="evidence" value="ECO:0007669"/>
    <property type="project" value="UniProtKB-UniRule"/>
</dbReference>
<dbReference type="PANTHER" id="PTHR44757">
    <property type="entry name" value="DIGUANYLATE CYCLASE DGCP"/>
    <property type="match status" value="1"/>
</dbReference>
<dbReference type="OrthoDB" id="9814202at2"/>
<dbReference type="Proteomes" id="UP000318801">
    <property type="component" value="Unassembled WGS sequence"/>
</dbReference>
<dbReference type="Gene3D" id="3.30.70.270">
    <property type="match status" value="1"/>
</dbReference>
<feature type="transmembrane region" description="Helical" evidence="1">
    <location>
        <begin position="111"/>
        <end position="130"/>
    </location>
</feature>
<dbReference type="SUPFAM" id="SSF141868">
    <property type="entry name" value="EAL domain-like"/>
    <property type="match status" value="1"/>
</dbReference>
<dbReference type="RefSeq" id="WP_141148507.1">
    <property type="nucleotide sequence ID" value="NZ_VHLG01000003.1"/>
</dbReference>
<evidence type="ECO:0000259" key="4">
    <source>
        <dbReference type="PROSITE" id="PS50924"/>
    </source>
</evidence>
<dbReference type="SMART" id="SM00052">
    <property type="entry name" value="EAL"/>
    <property type="match status" value="1"/>
</dbReference>
<dbReference type="EMBL" id="VHLG01000003">
    <property type="protein sequence ID" value="TPW31736.1"/>
    <property type="molecule type" value="Genomic_DNA"/>
</dbReference>
<keyword evidence="1" id="KW-1133">Transmembrane helix</keyword>
<dbReference type="InterPro" id="IPR035919">
    <property type="entry name" value="EAL_sf"/>
</dbReference>
<sequence length="675" mass="74717">MTALVTCLTVQHSHFTVLIALLVALTGGFLTMSLMERVRGAGGSQFAIWLFLAGFVGGVTAWSTHFIAMLGYVVDVPHAYDRVLTFVSLAVAICTTVFAIFVAFAARGSALVEAAGVVFGFGVALMHFVGMRGFKVAGYMEWSVASIVWALALGSVFGALCFSVCLRAKMKRPEWLAALLFALSVFSIHFISMAGLSIVPASGIVLSGADLPSRTMVFVTLQVTSIVLILGVSILILDSKTREGFDERILQASARDALTGLSNRVGFNEQFALFFERARARHRQLAVIHLDISRFKQINDVHGHLAGDYVLRVMTSRLSSCLGSADFLARVGSDEFALVVEAYNYRSDALRLMRRVAAEFDKPIDWSGKQISVDFRAGIAIFPADGLEPDELIARADAALLRAKRSASERTLFYDARQDHHERRRNALAFDMRRSLQEGEFELFYQQQHLTDDRSIFGFEVLLRWFHKELGFVPPDEFIPIAEQTGFIMELGEWVLREACMNAVSWKKPYQVGVNVAPLQLADERLPAKVKAILEESGLPPQRLELEITETGIIADYNRALAVITELKRLGVKVAMDDFGTGNSSLRTLQQFPFDKIKVDRSFVSGLPDDQLSAAILRATVIIGESLGTRVLAEGVETDEQLAFLLRENCMRAQGYLFGRPKPFEEIRSLVMAED</sequence>
<dbReference type="InterPro" id="IPR043128">
    <property type="entry name" value="Rev_trsase/Diguanyl_cyclase"/>
</dbReference>
<feature type="domain" description="EAL" evidence="2">
    <location>
        <begin position="425"/>
        <end position="675"/>
    </location>
</feature>
<feature type="transmembrane region" description="Helical" evidence="1">
    <location>
        <begin position="142"/>
        <end position="166"/>
    </location>
</feature>
<dbReference type="PANTHER" id="PTHR44757:SF2">
    <property type="entry name" value="BIOFILM ARCHITECTURE MAINTENANCE PROTEIN MBAA"/>
    <property type="match status" value="1"/>
</dbReference>
<organism evidence="5 6">
    <name type="scientific">Martelella alba</name>
    <dbReference type="NCBI Taxonomy" id="2590451"/>
    <lineage>
        <taxon>Bacteria</taxon>
        <taxon>Pseudomonadati</taxon>
        <taxon>Pseudomonadota</taxon>
        <taxon>Alphaproteobacteria</taxon>
        <taxon>Hyphomicrobiales</taxon>
        <taxon>Aurantimonadaceae</taxon>
        <taxon>Martelella</taxon>
    </lineage>
</organism>
<dbReference type="PROSITE" id="PS50883">
    <property type="entry name" value="EAL"/>
    <property type="match status" value="1"/>
</dbReference>
<keyword evidence="6" id="KW-1185">Reference proteome</keyword>
<evidence type="ECO:0000313" key="6">
    <source>
        <dbReference type="Proteomes" id="UP000318801"/>
    </source>
</evidence>
<dbReference type="CDD" id="cd01949">
    <property type="entry name" value="GGDEF"/>
    <property type="match status" value="1"/>
</dbReference>
<feature type="domain" description="MHYT" evidence="4">
    <location>
        <begin position="12"/>
        <end position="199"/>
    </location>
</feature>
<dbReference type="PROSITE" id="PS50887">
    <property type="entry name" value="GGDEF"/>
    <property type="match status" value="1"/>
</dbReference>
<dbReference type="InterPro" id="IPR001633">
    <property type="entry name" value="EAL_dom"/>
</dbReference>
<dbReference type="InterPro" id="IPR005330">
    <property type="entry name" value="MHYT_dom"/>
</dbReference>
<reference evidence="5 6" key="1">
    <citation type="submission" date="2019-06" db="EMBL/GenBank/DDBJ databases">
        <authorList>
            <person name="Li M."/>
        </authorList>
    </citation>
    <scope>NUCLEOTIDE SEQUENCE [LARGE SCALE GENOMIC DNA]</scope>
    <source>
        <strain evidence="5 6">BGMRC2036</strain>
    </source>
</reference>
<dbReference type="CDD" id="cd01948">
    <property type="entry name" value="EAL"/>
    <property type="match status" value="1"/>
</dbReference>
<name>A0A506UE97_9HYPH</name>
<evidence type="ECO:0000313" key="5">
    <source>
        <dbReference type="EMBL" id="TPW31736.1"/>
    </source>
</evidence>
<dbReference type="Gene3D" id="3.20.20.450">
    <property type="entry name" value="EAL domain"/>
    <property type="match status" value="1"/>
</dbReference>
<dbReference type="NCBIfam" id="TIGR00254">
    <property type="entry name" value="GGDEF"/>
    <property type="match status" value="1"/>
</dbReference>
<dbReference type="SUPFAM" id="SSF55073">
    <property type="entry name" value="Nucleotide cyclase"/>
    <property type="match status" value="1"/>
</dbReference>
<evidence type="ECO:0000259" key="3">
    <source>
        <dbReference type="PROSITE" id="PS50887"/>
    </source>
</evidence>
<dbReference type="PROSITE" id="PS50924">
    <property type="entry name" value="MHYT"/>
    <property type="match status" value="1"/>
</dbReference>
<dbReference type="Pfam" id="PF03707">
    <property type="entry name" value="MHYT"/>
    <property type="match status" value="2"/>
</dbReference>
<proteinExistence type="predicted"/>
<keyword evidence="1" id="KW-0472">Membrane</keyword>
<comment type="caution">
    <text evidence="5">The sequence shown here is derived from an EMBL/GenBank/DDBJ whole genome shotgun (WGS) entry which is preliminary data.</text>
</comment>
<dbReference type="SMART" id="SM00267">
    <property type="entry name" value="GGDEF"/>
    <property type="match status" value="1"/>
</dbReference>
<evidence type="ECO:0000259" key="2">
    <source>
        <dbReference type="PROSITE" id="PS50883"/>
    </source>
</evidence>
<feature type="transmembrane region" description="Helical" evidence="1">
    <location>
        <begin position="12"/>
        <end position="34"/>
    </location>
</feature>
<dbReference type="AlphaFoldDB" id="A0A506UE97"/>
<feature type="transmembrane region" description="Helical" evidence="1">
    <location>
        <begin position="46"/>
        <end position="71"/>
    </location>
</feature>
<feature type="transmembrane region" description="Helical" evidence="1">
    <location>
        <begin position="216"/>
        <end position="237"/>
    </location>
</feature>
<feature type="transmembrane region" description="Helical" evidence="1">
    <location>
        <begin position="175"/>
        <end position="196"/>
    </location>
</feature>
<dbReference type="InterPro" id="IPR052155">
    <property type="entry name" value="Biofilm_reg_signaling"/>
</dbReference>
<dbReference type="InterPro" id="IPR029787">
    <property type="entry name" value="Nucleotide_cyclase"/>
</dbReference>
<feature type="transmembrane region" description="Helical" evidence="1">
    <location>
        <begin position="83"/>
        <end position="104"/>
    </location>
</feature>
<protein>
    <submittedName>
        <fullName evidence="5">EAL domain-containing protein</fullName>
    </submittedName>
</protein>
<keyword evidence="1" id="KW-0812">Transmembrane</keyword>
<dbReference type="Pfam" id="PF00990">
    <property type="entry name" value="GGDEF"/>
    <property type="match status" value="1"/>
</dbReference>
<accession>A0A506UE97</accession>
<feature type="domain" description="GGDEF" evidence="3">
    <location>
        <begin position="283"/>
        <end position="416"/>
    </location>
</feature>
<gene>
    <name evidence="5" type="ORF">FJU08_08315</name>
</gene>
<dbReference type="Pfam" id="PF00563">
    <property type="entry name" value="EAL"/>
    <property type="match status" value="1"/>
</dbReference>
<dbReference type="InterPro" id="IPR000160">
    <property type="entry name" value="GGDEF_dom"/>
</dbReference>
<evidence type="ECO:0000256" key="1">
    <source>
        <dbReference type="PROSITE-ProRule" id="PRU00244"/>
    </source>
</evidence>